<keyword evidence="2" id="KW-1185">Reference proteome</keyword>
<evidence type="ECO:0000313" key="2">
    <source>
        <dbReference type="Proteomes" id="UP001221757"/>
    </source>
</evidence>
<sequence>ASSVDAERAFSGGRLQVNHLQHQTSSQTFKARVALGSWIGTPLMPSSSQAAAIMEKKLN</sequence>
<proteinExistence type="predicted"/>
<evidence type="ECO:0000313" key="1">
    <source>
        <dbReference type="EMBL" id="KAJ7664252.1"/>
    </source>
</evidence>
<protein>
    <recommendedName>
        <fullName evidence="3">HAT C-terminal dimerisation domain-containing protein</fullName>
    </recommendedName>
</protein>
<evidence type="ECO:0008006" key="3">
    <source>
        <dbReference type="Google" id="ProtNLM"/>
    </source>
</evidence>
<dbReference type="EMBL" id="JARKIE010000224">
    <property type="protein sequence ID" value="KAJ7664252.1"/>
    <property type="molecule type" value="Genomic_DNA"/>
</dbReference>
<reference evidence="1" key="1">
    <citation type="submission" date="2023-03" db="EMBL/GenBank/DDBJ databases">
        <title>Massive genome expansion in bonnet fungi (Mycena s.s.) driven by repeated elements and novel gene families across ecological guilds.</title>
        <authorList>
            <consortium name="Lawrence Berkeley National Laboratory"/>
            <person name="Harder C.B."/>
            <person name="Miyauchi S."/>
            <person name="Viragh M."/>
            <person name="Kuo A."/>
            <person name="Thoen E."/>
            <person name="Andreopoulos B."/>
            <person name="Lu D."/>
            <person name="Skrede I."/>
            <person name="Drula E."/>
            <person name="Henrissat B."/>
            <person name="Morin E."/>
            <person name="Kohler A."/>
            <person name="Barry K."/>
            <person name="LaButti K."/>
            <person name="Morin E."/>
            <person name="Salamov A."/>
            <person name="Lipzen A."/>
            <person name="Mereny Z."/>
            <person name="Hegedus B."/>
            <person name="Baldrian P."/>
            <person name="Stursova M."/>
            <person name="Weitz H."/>
            <person name="Taylor A."/>
            <person name="Grigoriev I.V."/>
            <person name="Nagy L.G."/>
            <person name="Martin F."/>
            <person name="Kauserud H."/>
        </authorList>
    </citation>
    <scope>NUCLEOTIDE SEQUENCE</scope>
    <source>
        <strain evidence="1">CBHHK067</strain>
    </source>
</reference>
<feature type="non-terminal residue" evidence="1">
    <location>
        <position position="1"/>
    </location>
</feature>
<name>A0AAD7CUL0_MYCRO</name>
<feature type="non-terminal residue" evidence="1">
    <location>
        <position position="59"/>
    </location>
</feature>
<organism evidence="1 2">
    <name type="scientific">Mycena rosella</name>
    <name type="common">Pink bonnet</name>
    <name type="synonym">Agaricus rosellus</name>
    <dbReference type="NCBI Taxonomy" id="1033263"/>
    <lineage>
        <taxon>Eukaryota</taxon>
        <taxon>Fungi</taxon>
        <taxon>Dikarya</taxon>
        <taxon>Basidiomycota</taxon>
        <taxon>Agaricomycotina</taxon>
        <taxon>Agaricomycetes</taxon>
        <taxon>Agaricomycetidae</taxon>
        <taxon>Agaricales</taxon>
        <taxon>Marasmiineae</taxon>
        <taxon>Mycenaceae</taxon>
        <taxon>Mycena</taxon>
    </lineage>
</organism>
<comment type="caution">
    <text evidence="1">The sequence shown here is derived from an EMBL/GenBank/DDBJ whole genome shotgun (WGS) entry which is preliminary data.</text>
</comment>
<dbReference type="Proteomes" id="UP001221757">
    <property type="component" value="Unassembled WGS sequence"/>
</dbReference>
<dbReference type="AlphaFoldDB" id="A0AAD7CUL0"/>
<gene>
    <name evidence="1" type="ORF">B0H17DRAFT_894823</name>
</gene>
<accession>A0AAD7CUL0</accession>